<sequence>MAPSLDSNGSINGHVDHQAIHDIKNGINGLSVQRFDYETSEFSEKNDLEVRRLDEYDVDFSDTRTFSVLRWADTVKTSTDRLTASDLQIASKYTEWQDLASEIQAKLTESPSTPLIRRQIVKIQPLPHALASLTRKFSNLVTPEEVNFEIIWGLVYLNLKLSYLSIDRLKRTSDLLNKLRRLIELFTRCLDSCEEANESRIAAVDFLDPLIIILTDSIVYLHDSSSDREAEEAWPDLNESINSQLESMDLTVKHVNEITIQSKANLDRQARALTQRHTLAPDSEEKCSFPNRILPFQQNTRFYGRKEELDKIYDYLSPKGDGSYRTYTIYGRRGVGKTEIALQFAYTNPAGYDAIFWIQCETSVTIRQSFTDVAVSLELPGADRDGHHEENLLAVKDWLSKTRRRWLLIFDNAENDQILKGYWPTASSGAILLTSRKYFNFTKDTRRKGDTVKPFDTKQSWELLLQLLGDDWKRLDLEGKIAETEIIAAKHLLEKLEGLALAIQQAAILIKDSEVGGPTIVKTLERFKERIRTLPARLSSTRSTAETALDALWDMSFSKLSRDARTLLQVLAWLSPDKIPINLFLPRAQSTLDGPLEFCKKDAKLSDEGKTASLYTLVNPSPQLEAAIKELSSRALIKEDSRNFGVHRVVQEATNFQNSGDLQSSFDAAVNLVWYRFPKREMDENLYTKWSECQEFVSHGVYLSRKFQEYARSGALKGTDRFVELLSNCAWYIYELGDFDVSKKVVEIAILSCENKDSLLYAELRSTAGSLFYDLNQLDNCRQAWDEALRIRESKLPQNSPHIAAIFNNLGNAELAQGNIEDSMDYFNRAIPIWKAEGDKTATHLALTYLCVGRSRMIAGDLNEAMKWTSQSDALFMRTIGSDKGFMANVHYAFGNIHFRQRHLASAHSDYEMCLKICLPNMPIHPLTAAAYFSLACVELEMEHVDLAKAFLAKAKAIAELRSPNRDDGPIARILWKTAVVLEGDTFGKYADEAKRLRQRAETAQQSLFAAGEGGEIPKIDENRGPAGEEEDSYRALVPLFYR</sequence>
<dbReference type="Pfam" id="PF25000">
    <property type="entry name" value="DUF7779"/>
    <property type="match status" value="1"/>
</dbReference>
<name>A0A1L7WRP3_9HELO</name>
<dbReference type="Proteomes" id="UP000184330">
    <property type="component" value="Unassembled WGS sequence"/>
</dbReference>
<dbReference type="Gene3D" id="3.40.50.300">
    <property type="entry name" value="P-loop containing nucleotide triphosphate hydrolases"/>
    <property type="match status" value="1"/>
</dbReference>
<dbReference type="STRING" id="576137.A0A1L7WRP3"/>
<evidence type="ECO:0000313" key="4">
    <source>
        <dbReference type="EMBL" id="CZR55427.1"/>
    </source>
</evidence>
<dbReference type="Pfam" id="PF13374">
    <property type="entry name" value="TPR_10"/>
    <property type="match status" value="1"/>
</dbReference>
<dbReference type="EMBL" id="FJOG01000006">
    <property type="protein sequence ID" value="CZR55427.1"/>
    <property type="molecule type" value="Genomic_DNA"/>
</dbReference>
<dbReference type="InterPro" id="IPR056681">
    <property type="entry name" value="DUF7779"/>
</dbReference>
<feature type="domain" description="NB-ARC" evidence="2">
    <location>
        <begin position="306"/>
        <end position="465"/>
    </location>
</feature>
<dbReference type="OrthoDB" id="6161812at2759"/>
<dbReference type="SUPFAM" id="SSF52540">
    <property type="entry name" value="P-loop containing nucleoside triphosphate hydrolases"/>
    <property type="match status" value="1"/>
</dbReference>
<evidence type="ECO:0000259" key="3">
    <source>
        <dbReference type="Pfam" id="PF25000"/>
    </source>
</evidence>
<reference evidence="4 5" key="1">
    <citation type="submission" date="2016-03" db="EMBL/GenBank/DDBJ databases">
        <authorList>
            <person name="Ploux O."/>
        </authorList>
    </citation>
    <scope>NUCLEOTIDE SEQUENCE [LARGE SCALE GENOMIC DNA]</scope>
    <source>
        <strain evidence="4 5">UAMH 11012</strain>
    </source>
</reference>
<evidence type="ECO:0000259" key="2">
    <source>
        <dbReference type="Pfam" id="PF00931"/>
    </source>
</evidence>
<proteinExistence type="predicted"/>
<keyword evidence="1" id="KW-0802">TPR repeat</keyword>
<dbReference type="PANTHER" id="PTHR35205">
    <property type="entry name" value="NB-ARC AND TPR DOMAIN PROTEIN"/>
    <property type="match status" value="1"/>
</dbReference>
<dbReference type="InterPro" id="IPR002182">
    <property type="entry name" value="NB-ARC"/>
</dbReference>
<keyword evidence="5" id="KW-1185">Reference proteome</keyword>
<dbReference type="PROSITE" id="PS50005">
    <property type="entry name" value="TPR"/>
    <property type="match status" value="1"/>
</dbReference>
<dbReference type="GO" id="GO:0043531">
    <property type="term" value="F:ADP binding"/>
    <property type="evidence" value="ECO:0007669"/>
    <property type="project" value="InterPro"/>
</dbReference>
<dbReference type="InterPro" id="IPR019734">
    <property type="entry name" value="TPR_rpt"/>
</dbReference>
<accession>A0A1L7WRP3</accession>
<organism evidence="4 5">
    <name type="scientific">Phialocephala subalpina</name>
    <dbReference type="NCBI Taxonomy" id="576137"/>
    <lineage>
        <taxon>Eukaryota</taxon>
        <taxon>Fungi</taxon>
        <taxon>Dikarya</taxon>
        <taxon>Ascomycota</taxon>
        <taxon>Pezizomycotina</taxon>
        <taxon>Leotiomycetes</taxon>
        <taxon>Helotiales</taxon>
        <taxon>Mollisiaceae</taxon>
        <taxon>Phialocephala</taxon>
        <taxon>Phialocephala fortinii species complex</taxon>
    </lineage>
</organism>
<gene>
    <name evidence="4" type="ORF">PAC_05315</name>
</gene>
<protein>
    <submittedName>
        <fullName evidence="4">Uncharacterized protein</fullName>
    </submittedName>
</protein>
<feature type="repeat" description="TPR" evidence="1">
    <location>
        <begin position="804"/>
        <end position="837"/>
    </location>
</feature>
<dbReference type="Gene3D" id="1.25.40.10">
    <property type="entry name" value="Tetratricopeptide repeat domain"/>
    <property type="match status" value="2"/>
</dbReference>
<dbReference type="PANTHER" id="PTHR35205:SF1">
    <property type="entry name" value="ZU5 DOMAIN-CONTAINING PROTEIN"/>
    <property type="match status" value="1"/>
</dbReference>
<dbReference type="SUPFAM" id="SSF48452">
    <property type="entry name" value="TPR-like"/>
    <property type="match status" value="1"/>
</dbReference>
<evidence type="ECO:0000256" key="1">
    <source>
        <dbReference type="PROSITE-ProRule" id="PRU00339"/>
    </source>
</evidence>
<dbReference type="InterPro" id="IPR027417">
    <property type="entry name" value="P-loop_NTPase"/>
</dbReference>
<feature type="domain" description="DUF7779" evidence="3">
    <location>
        <begin position="556"/>
        <end position="655"/>
    </location>
</feature>
<dbReference type="AlphaFoldDB" id="A0A1L7WRP3"/>
<dbReference type="Pfam" id="PF00931">
    <property type="entry name" value="NB-ARC"/>
    <property type="match status" value="1"/>
</dbReference>
<dbReference type="SMART" id="SM00028">
    <property type="entry name" value="TPR"/>
    <property type="match status" value="4"/>
</dbReference>
<evidence type="ECO:0000313" key="5">
    <source>
        <dbReference type="Proteomes" id="UP000184330"/>
    </source>
</evidence>
<dbReference type="InterPro" id="IPR011990">
    <property type="entry name" value="TPR-like_helical_dom_sf"/>
</dbReference>